<protein>
    <submittedName>
        <fullName evidence="9">DNA-binding CsgD family transcriptional regulator</fullName>
    </submittedName>
</protein>
<keyword evidence="7" id="KW-0175">Coiled coil</keyword>
<dbReference type="InterPro" id="IPR011990">
    <property type="entry name" value="TPR-like_helical_dom_sf"/>
</dbReference>
<comment type="caution">
    <text evidence="9">The sequence shown here is derived from an EMBL/GenBank/DDBJ whole genome shotgun (WGS) entry which is preliminary data.</text>
</comment>
<keyword evidence="4 6" id="KW-0802">TPR repeat</keyword>
<gene>
    <name evidence="9" type="ORF">HNQ88_000606</name>
</gene>
<dbReference type="GO" id="GO:0006355">
    <property type="term" value="P:regulation of DNA-templated transcription"/>
    <property type="evidence" value="ECO:0007669"/>
    <property type="project" value="InterPro"/>
</dbReference>
<dbReference type="InterPro" id="IPR016032">
    <property type="entry name" value="Sig_transdc_resp-reg_C-effctor"/>
</dbReference>
<dbReference type="EMBL" id="JAVDQD010000001">
    <property type="protein sequence ID" value="MDR6237630.1"/>
    <property type="molecule type" value="Genomic_DNA"/>
</dbReference>
<dbReference type="Gene3D" id="1.25.40.10">
    <property type="entry name" value="Tetratricopeptide repeat domain"/>
    <property type="match status" value="2"/>
</dbReference>
<evidence type="ECO:0000256" key="5">
    <source>
        <dbReference type="ARBA" id="ARBA00038253"/>
    </source>
</evidence>
<keyword evidence="2" id="KW-0963">Cytoplasm</keyword>
<evidence type="ECO:0000256" key="3">
    <source>
        <dbReference type="ARBA" id="ARBA00022737"/>
    </source>
</evidence>
<keyword evidence="8" id="KW-1133">Transmembrane helix</keyword>
<evidence type="ECO:0000313" key="9">
    <source>
        <dbReference type="EMBL" id="MDR6237630.1"/>
    </source>
</evidence>
<dbReference type="Proteomes" id="UP001185092">
    <property type="component" value="Unassembled WGS sequence"/>
</dbReference>
<dbReference type="GO" id="GO:0003677">
    <property type="term" value="F:DNA binding"/>
    <property type="evidence" value="ECO:0007669"/>
    <property type="project" value="UniProtKB-KW"/>
</dbReference>
<dbReference type="PANTHER" id="PTHR46630:SF1">
    <property type="entry name" value="TETRATRICOPEPTIDE REPEAT PROTEIN 29"/>
    <property type="match status" value="1"/>
</dbReference>
<dbReference type="InterPro" id="IPR051476">
    <property type="entry name" value="Bac_ResReg_Asp_Phosphatase"/>
</dbReference>
<dbReference type="InterPro" id="IPR019734">
    <property type="entry name" value="TPR_rpt"/>
</dbReference>
<reference evidence="9" key="1">
    <citation type="submission" date="2023-07" db="EMBL/GenBank/DDBJ databases">
        <title>Genomic Encyclopedia of Type Strains, Phase IV (KMG-IV): sequencing the most valuable type-strain genomes for metagenomic binning, comparative biology and taxonomic classification.</title>
        <authorList>
            <person name="Goeker M."/>
        </authorList>
    </citation>
    <scope>NUCLEOTIDE SEQUENCE</scope>
    <source>
        <strain evidence="9">DSM 26174</strain>
    </source>
</reference>
<dbReference type="RefSeq" id="WP_309937097.1">
    <property type="nucleotide sequence ID" value="NZ_AP025305.1"/>
</dbReference>
<evidence type="ECO:0000256" key="7">
    <source>
        <dbReference type="SAM" id="Coils"/>
    </source>
</evidence>
<comment type="subcellular location">
    <subcellularLocation>
        <location evidence="1">Cytoplasm</location>
    </subcellularLocation>
</comment>
<feature type="coiled-coil region" evidence="7">
    <location>
        <begin position="445"/>
        <end position="505"/>
    </location>
</feature>
<dbReference type="SUPFAM" id="SSF46894">
    <property type="entry name" value="C-terminal effector domain of the bipartite response regulators"/>
    <property type="match status" value="1"/>
</dbReference>
<keyword evidence="10" id="KW-1185">Reference proteome</keyword>
<evidence type="ECO:0000313" key="10">
    <source>
        <dbReference type="Proteomes" id="UP001185092"/>
    </source>
</evidence>
<dbReference type="SUPFAM" id="SSF48452">
    <property type="entry name" value="TPR-like"/>
    <property type="match status" value="2"/>
</dbReference>
<dbReference type="GO" id="GO:0005737">
    <property type="term" value="C:cytoplasm"/>
    <property type="evidence" value="ECO:0007669"/>
    <property type="project" value="UniProtKB-SubCell"/>
</dbReference>
<comment type="similarity">
    <text evidence="5">Belongs to the Rap family.</text>
</comment>
<keyword evidence="8" id="KW-0812">Transmembrane</keyword>
<feature type="repeat" description="TPR" evidence="6">
    <location>
        <begin position="219"/>
        <end position="252"/>
    </location>
</feature>
<dbReference type="InterPro" id="IPR036388">
    <property type="entry name" value="WH-like_DNA-bd_sf"/>
</dbReference>
<dbReference type="AlphaFoldDB" id="A0AAE3XKJ8"/>
<accession>A0AAE3XKJ8</accession>
<dbReference type="Gene3D" id="1.10.10.10">
    <property type="entry name" value="Winged helix-like DNA-binding domain superfamily/Winged helix DNA-binding domain"/>
    <property type="match status" value="1"/>
</dbReference>
<sequence length="614" mass="72037">MNTTLSFIKRKMQQFDRLIFRLASILLLSFFITGIAYGKEHSSLDLVKNRYKEAIKLSSNGYKDSPFLFQDLFNSIDSIITFDKSINKEIADSLALYGIYSQMEIANVQFYSKKRDYFTPIQSIKNWRYYNAEDYRLRISVMLFEASFMMKEGKHLEALNIFLKGSKMAEKANDYLYMGRAKYYIGRILTEEGDFAQSNIMLDSALSSYKKANYDIGLSAIYNAIAMNYKDLEKYDSSLVYYKKSLSHFPDTSTYKRKMNFAALNNNIGNLFLIEEMPDSAYSYIIASNNIYRQINNYLDIIHSNNNLARYYAQIGNKDMAIETYLKNPPLVKESKYRNLLLPTYRGLSDIYEKGNETKKALKFLKLYNQINDSIYHQNKLKNIEDKLHEEELEKRSYQYELLLLKNKMENRQKIGLGIFLLLSSAIMGAIMKNQKKTIKKKKLIIELEKSLAKEQLATKELKKNELEFQLKFEKDKFVKAQSIYQEQISIYNTLNEKINALKNEEGYLRVKQIKELQNWINHSINSLTKNDQMNQKLEELEDSFTFKIEQNFPNLNENERKLLGLVKMDLSNKEIATIQNTSVKAIEMKKYRLRKKIGLEKNQSFKDLALSDH</sequence>
<keyword evidence="9" id="KW-0238">DNA-binding</keyword>
<dbReference type="PANTHER" id="PTHR46630">
    <property type="entry name" value="TETRATRICOPEPTIDE REPEAT PROTEIN 29"/>
    <property type="match status" value="1"/>
</dbReference>
<proteinExistence type="inferred from homology"/>
<dbReference type="PROSITE" id="PS50005">
    <property type="entry name" value="TPR"/>
    <property type="match status" value="1"/>
</dbReference>
<organism evidence="9 10">
    <name type="scientific">Aureibacter tunicatorum</name>
    <dbReference type="NCBI Taxonomy" id="866807"/>
    <lineage>
        <taxon>Bacteria</taxon>
        <taxon>Pseudomonadati</taxon>
        <taxon>Bacteroidota</taxon>
        <taxon>Cytophagia</taxon>
        <taxon>Cytophagales</taxon>
        <taxon>Persicobacteraceae</taxon>
        <taxon>Aureibacter</taxon>
    </lineage>
</organism>
<feature type="transmembrane region" description="Helical" evidence="8">
    <location>
        <begin position="415"/>
        <end position="432"/>
    </location>
</feature>
<evidence type="ECO:0000256" key="2">
    <source>
        <dbReference type="ARBA" id="ARBA00022490"/>
    </source>
</evidence>
<evidence type="ECO:0000256" key="8">
    <source>
        <dbReference type="SAM" id="Phobius"/>
    </source>
</evidence>
<keyword evidence="3" id="KW-0677">Repeat</keyword>
<evidence type="ECO:0000256" key="4">
    <source>
        <dbReference type="ARBA" id="ARBA00022803"/>
    </source>
</evidence>
<evidence type="ECO:0000256" key="1">
    <source>
        <dbReference type="ARBA" id="ARBA00004496"/>
    </source>
</evidence>
<keyword evidence="8" id="KW-0472">Membrane</keyword>
<evidence type="ECO:0000256" key="6">
    <source>
        <dbReference type="PROSITE-ProRule" id="PRU00339"/>
    </source>
</evidence>
<name>A0AAE3XKJ8_9BACT</name>